<comment type="caution">
    <text evidence="1">The sequence shown here is derived from an EMBL/GenBank/DDBJ whole genome shotgun (WGS) entry which is preliminary data.</text>
</comment>
<dbReference type="EMBL" id="LNQE01001355">
    <property type="protein sequence ID" value="KUG18848.1"/>
    <property type="molecule type" value="Genomic_DNA"/>
</dbReference>
<sequence length="345" mass="36878">MTLLAVDVGAGTQDILLYQEGVPIEGSTKMVLPSQTMIVGNRISRARMAGRDIFLHGPIMGGGASTMAVRWHLAAGLRVFATPSAAATINNDLGQVEALGVIIQEDAPASAEIVETGDIDIPSLQRAFQLFDISLPKDIAVAVQDHGYSPGKPNRQVRFEHMVAAIRSGGSLDDFTFKECPQEMTRMVAVRDTLIKEGFEPFIMDTGPAAIFGAALDPRIEDPALIINFGNSHTIAAILSEGRICAVFEHHTSSMKGEKVREFTQKLCRGTLEEGEVFDDGGHGSYIGSLPDGVRSILITGPRRESFLSCEALKGAVAAAPAGDMMITGCLGLIKAWKKRDDLTG</sequence>
<evidence type="ECO:0008006" key="2">
    <source>
        <dbReference type="Google" id="ProtNLM"/>
    </source>
</evidence>
<proteinExistence type="predicted"/>
<dbReference type="PIRSF" id="PIRSF029129">
    <property type="entry name" value="DUF1786_pyruvate_format-lyase"/>
    <property type="match status" value="1"/>
</dbReference>
<accession>A0A0W8FDA2</accession>
<name>A0A0W8FDA2_9ZZZZ</name>
<gene>
    <name evidence="1" type="ORF">ASZ90_011446</name>
</gene>
<evidence type="ECO:0000313" key="1">
    <source>
        <dbReference type="EMBL" id="KUG18848.1"/>
    </source>
</evidence>
<dbReference type="InterPro" id="IPR014846">
    <property type="entry name" value="DUF1786_pyruvate_format-lyase"/>
</dbReference>
<protein>
    <recommendedName>
        <fullName evidence="2">Pyruvate formate-lyase activating enzyme</fullName>
    </recommendedName>
</protein>
<dbReference type="Pfam" id="PF08735">
    <property type="entry name" value="DUF1786"/>
    <property type="match status" value="1"/>
</dbReference>
<reference evidence="1" key="1">
    <citation type="journal article" date="2015" name="Proc. Natl. Acad. Sci. U.S.A.">
        <title>Networks of energetic and metabolic interactions define dynamics in microbial communities.</title>
        <authorList>
            <person name="Embree M."/>
            <person name="Liu J.K."/>
            <person name="Al-Bassam M.M."/>
            <person name="Zengler K."/>
        </authorList>
    </citation>
    <scope>NUCLEOTIDE SEQUENCE</scope>
</reference>
<organism evidence="1">
    <name type="scientific">hydrocarbon metagenome</name>
    <dbReference type="NCBI Taxonomy" id="938273"/>
    <lineage>
        <taxon>unclassified sequences</taxon>
        <taxon>metagenomes</taxon>
        <taxon>ecological metagenomes</taxon>
    </lineage>
</organism>
<dbReference type="AlphaFoldDB" id="A0A0W8FDA2"/>